<dbReference type="AlphaFoldDB" id="A0A4Y2B856"/>
<evidence type="ECO:0000313" key="2">
    <source>
        <dbReference type="Proteomes" id="UP000499080"/>
    </source>
</evidence>
<comment type="caution">
    <text evidence="1">The sequence shown here is derived from an EMBL/GenBank/DDBJ whole genome shotgun (WGS) entry which is preliminary data.</text>
</comment>
<dbReference type="Proteomes" id="UP000499080">
    <property type="component" value="Unassembled WGS sequence"/>
</dbReference>
<organism evidence="1 2">
    <name type="scientific">Araneus ventricosus</name>
    <name type="common">Orbweaver spider</name>
    <name type="synonym">Epeira ventricosa</name>
    <dbReference type="NCBI Taxonomy" id="182803"/>
    <lineage>
        <taxon>Eukaryota</taxon>
        <taxon>Metazoa</taxon>
        <taxon>Ecdysozoa</taxon>
        <taxon>Arthropoda</taxon>
        <taxon>Chelicerata</taxon>
        <taxon>Arachnida</taxon>
        <taxon>Araneae</taxon>
        <taxon>Araneomorphae</taxon>
        <taxon>Entelegynae</taxon>
        <taxon>Araneoidea</taxon>
        <taxon>Araneidae</taxon>
        <taxon>Araneus</taxon>
    </lineage>
</organism>
<reference evidence="1 2" key="1">
    <citation type="journal article" date="2019" name="Sci. Rep.">
        <title>Orb-weaving spider Araneus ventricosus genome elucidates the spidroin gene catalogue.</title>
        <authorList>
            <person name="Kono N."/>
            <person name="Nakamura H."/>
            <person name="Ohtoshi R."/>
            <person name="Moran D.A.P."/>
            <person name="Shinohara A."/>
            <person name="Yoshida Y."/>
            <person name="Fujiwara M."/>
            <person name="Mori M."/>
            <person name="Tomita M."/>
            <person name="Arakawa K."/>
        </authorList>
    </citation>
    <scope>NUCLEOTIDE SEQUENCE [LARGE SCALE GENOMIC DNA]</scope>
</reference>
<proteinExistence type="predicted"/>
<sequence>MFDSVDVVRSPLPFFPQRRTTQEIPKASEEESVRGRTREIQGLVHTFEVYDFPTSGGETSFDVTTLSEWGPKVSTGDSFILSLFFHSPICSCVV</sequence>
<dbReference type="EMBL" id="BGPR01000053">
    <property type="protein sequence ID" value="GBL87466.1"/>
    <property type="molecule type" value="Genomic_DNA"/>
</dbReference>
<keyword evidence="2" id="KW-1185">Reference proteome</keyword>
<name>A0A4Y2B856_ARAVE</name>
<evidence type="ECO:0000313" key="1">
    <source>
        <dbReference type="EMBL" id="GBL87466.1"/>
    </source>
</evidence>
<accession>A0A4Y2B856</accession>
<protein>
    <submittedName>
        <fullName evidence="1">Uncharacterized protein</fullName>
    </submittedName>
</protein>
<gene>
    <name evidence="1" type="ORF">AVEN_118396_1</name>
</gene>